<name>A0ABP1RK66_9HEXA</name>
<accession>A0ABP1RK66</accession>
<dbReference type="InterPro" id="IPR011024">
    <property type="entry name" value="G_crystallin-like"/>
</dbReference>
<reference evidence="1 2" key="1">
    <citation type="submission" date="2024-08" db="EMBL/GenBank/DDBJ databases">
        <authorList>
            <person name="Cucini C."/>
            <person name="Frati F."/>
        </authorList>
    </citation>
    <scope>NUCLEOTIDE SEQUENCE [LARGE SCALE GENOMIC DNA]</scope>
</reference>
<evidence type="ECO:0000313" key="2">
    <source>
        <dbReference type="Proteomes" id="UP001642540"/>
    </source>
</evidence>
<comment type="caution">
    <text evidence="1">The sequence shown here is derived from an EMBL/GenBank/DDBJ whole genome shotgun (WGS) entry which is preliminary data.</text>
</comment>
<dbReference type="EMBL" id="CAXLJM020000077">
    <property type="protein sequence ID" value="CAL8129422.1"/>
    <property type="molecule type" value="Genomic_DNA"/>
</dbReference>
<evidence type="ECO:0000313" key="1">
    <source>
        <dbReference type="EMBL" id="CAL8129422.1"/>
    </source>
</evidence>
<sequence length="160" mass="17402">MWIFYALQNYGYGTLHWAISYTDTPYCLNLTTVAADVSSVRYVGSPTGISIQTFTLYQRTYYAGNEEYITTEKATLNLANGHGSIILTGGGNWTVFEGTSYTGPSACLASPGTGVVRIEDITTVGLQHNSLRSVRKGCETNPKTVVHLQSSMTGHRSFSP</sequence>
<proteinExistence type="predicted"/>
<evidence type="ECO:0008006" key="3">
    <source>
        <dbReference type="Google" id="ProtNLM"/>
    </source>
</evidence>
<dbReference type="SUPFAM" id="SSF49695">
    <property type="entry name" value="gamma-Crystallin-like"/>
    <property type="match status" value="1"/>
</dbReference>
<dbReference type="Proteomes" id="UP001642540">
    <property type="component" value="Unassembled WGS sequence"/>
</dbReference>
<gene>
    <name evidence="1" type="ORF">ODALV1_LOCUS23160</name>
</gene>
<protein>
    <recommendedName>
        <fullName evidence="3">Hyphally-regulated cell wall protein N-terminal domain-containing protein</fullName>
    </recommendedName>
</protein>
<keyword evidence="2" id="KW-1185">Reference proteome</keyword>
<organism evidence="1 2">
    <name type="scientific">Orchesella dallaii</name>
    <dbReference type="NCBI Taxonomy" id="48710"/>
    <lineage>
        <taxon>Eukaryota</taxon>
        <taxon>Metazoa</taxon>
        <taxon>Ecdysozoa</taxon>
        <taxon>Arthropoda</taxon>
        <taxon>Hexapoda</taxon>
        <taxon>Collembola</taxon>
        <taxon>Entomobryomorpha</taxon>
        <taxon>Entomobryoidea</taxon>
        <taxon>Orchesellidae</taxon>
        <taxon>Orchesellinae</taxon>
        <taxon>Orchesella</taxon>
    </lineage>
</organism>
<dbReference type="Gene3D" id="2.60.20.10">
    <property type="entry name" value="Crystallins"/>
    <property type="match status" value="1"/>
</dbReference>